<accession>A0A1C3XHK2</accession>
<dbReference type="Gene3D" id="3.30.43.10">
    <property type="entry name" value="Uridine Diphospho-n-acetylenolpyruvylglucosamine Reductase, domain 2"/>
    <property type="match status" value="1"/>
</dbReference>
<dbReference type="SUPFAM" id="SSF56176">
    <property type="entry name" value="FAD-binding/transporter-associated domain-like"/>
    <property type="match status" value="1"/>
</dbReference>
<reference evidence="5 6" key="1">
    <citation type="submission" date="2016-08" db="EMBL/GenBank/DDBJ databases">
        <authorList>
            <person name="Seilhamer J.J."/>
        </authorList>
    </citation>
    <scope>NUCLEOTIDE SEQUENCE [LARGE SCALE GENOMIC DNA]</scope>
    <source>
        <strain evidence="5 6">P1-7</strain>
    </source>
</reference>
<dbReference type="SMART" id="SM01092">
    <property type="entry name" value="CO_deh_flav_C"/>
    <property type="match status" value="1"/>
</dbReference>
<sequence>MYPAPFRYHRPMTLQDALLLLVRYAPNSAILAGGQSLIPLMNLRKVRPGTLIDIGRIPGLSRMSFSDGVFSVGAMVRHQSLCEGEVERLGLPICFLRVLKQIGSQIGNLAIRHRGTFGGSLALANPASQWTLLSVLLDANVVIASTRGTRRQRYADVLGPPAQTWLGPDEVVLGADMRLSNLNEVFGFAQVAPSAGRPAMAFSLVATQRDDDRILNCRIAIGACTPRPLRLYSLENELANSRRAWREDIALADIIRSEVGHLQMIEGTDCRYAREIAVAAITRALKQAMMQ</sequence>
<dbReference type="InterPro" id="IPR016166">
    <property type="entry name" value="FAD-bd_PCMH"/>
</dbReference>
<evidence type="ECO:0000259" key="4">
    <source>
        <dbReference type="PROSITE" id="PS51387"/>
    </source>
</evidence>
<proteinExistence type="predicted"/>
<evidence type="ECO:0000313" key="5">
    <source>
        <dbReference type="EMBL" id="SCB51752.1"/>
    </source>
</evidence>
<dbReference type="InterPro" id="IPR005107">
    <property type="entry name" value="CO_DH_flav_C"/>
</dbReference>
<dbReference type="Gene3D" id="3.30.465.10">
    <property type="match status" value="1"/>
</dbReference>
<dbReference type="Proteomes" id="UP000199205">
    <property type="component" value="Unassembled WGS sequence"/>
</dbReference>
<dbReference type="SUPFAM" id="SSF55447">
    <property type="entry name" value="CO dehydrogenase flavoprotein C-terminal domain-like"/>
    <property type="match status" value="1"/>
</dbReference>
<evidence type="ECO:0000256" key="1">
    <source>
        <dbReference type="ARBA" id="ARBA00022630"/>
    </source>
</evidence>
<dbReference type="InterPro" id="IPR016167">
    <property type="entry name" value="FAD-bd_PCMH_sub1"/>
</dbReference>
<keyword evidence="1" id="KW-0285">Flavoprotein</keyword>
<dbReference type="Gene3D" id="3.30.390.50">
    <property type="entry name" value="CO dehydrogenase flavoprotein, C-terminal domain"/>
    <property type="match status" value="1"/>
</dbReference>
<dbReference type="InterPro" id="IPR016169">
    <property type="entry name" value="FAD-bd_PCMH_sub2"/>
</dbReference>
<dbReference type="GO" id="GO:0016491">
    <property type="term" value="F:oxidoreductase activity"/>
    <property type="evidence" value="ECO:0007669"/>
    <property type="project" value="UniProtKB-KW"/>
</dbReference>
<dbReference type="GO" id="GO:0071949">
    <property type="term" value="F:FAD binding"/>
    <property type="evidence" value="ECO:0007669"/>
    <property type="project" value="InterPro"/>
</dbReference>
<keyword evidence="3" id="KW-0560">Oxidoreductase</keyword>
<dbReference type="OrthoDB" id="9793944at2"/>
<dbReference type="Pfam" id="PF00941">
    <property type="entry name" value="FAD_binding_5"/>
    <property type="match status" value="1"/>
</dbReference>
<dbReference type="InterPro" id="IPR051312">
    <property type="entry name" value="Diverse_Substr_Oxidored"/>
</dbReference>
<dbReference type="RefSeq" id="WP_081938753.1">
    <property type="nucleotide sequence ID" value="NZ_FMAF01000042.1"/>
</dbReference>
<keyword evidence="2" id="KW-0274">FAD</keyword>
<dbReference type="EMBL" id="FMAF01000042">
    <property type="protein sequence ID" value="SCB51752.1"/>
    <property type="molecule type" value="Genomic_DNA"/>
</dbReference>
<dbReference type="InterPro" id="IPR036318">
    <property type="entry name" value="FAD-bd_PCMH-like_sf"/>
</dbReference>
<gene>
    <name evidence="5" type="ORF">GA0061101_14235</name>
</gene>
<dbReference type="InterPro" id="IPR002346">
    <property type="entry name" value="Mopterin_DH_FAD-bd"/>
</dbReference>
<dbReference type="PROSITE" id="PS51387">
    <property type="entry name" value="FAD_PCMH"/>
    <property type="match status" value="1"/>
</dbReference>
<evidence type="ECO:0000256" key="3">
    <source>
        <dbReference type="ARBA" id="ARBA00023002"/>
    </source>
</evidence>
<evidence type="ECO:0000256" key="2">
    <source>
        <dbReference type="ARBA" id="ARBA00022827"/>
    </source>
</evidence>
<dbReference type="PANTHER" id="PTHR42659:SF2">
    <property type="entry name" value="XANTHINE DEHYDROGENASE SUBUNIT C-RELATED"/>
    <property type="match status" value="1"/>
</dbReference>
<protein>
    <submittedName>
        <fullName evidence="5">Carbon-monoxide dehydrogenase medium subunit</fullName>
    </submittedName>
</protein>
<dbReference type="AlphaFoldDB" id="A0A1C3XHK2"/>
<feature type="domain" description="FAD-binding PCMH-type" evidence="4">
    <location>
        <begin position="1"/>
        <end position="182"/>
    </location>
</feature>
<organism evidence="5 6">
    <name type="scientific">Rhizobium lusitanum</name>
    <dbReference type="NCBI Taxonomy" id="293958"/>
    <lineage>
        <taxon>Bacteria</taxon>
        <taxon>Pseudomonadati</taxon>
        <taxon>Pseudomonadota</taxon>
        <taxon>Alphaproteobacteria</taxon>
        <taxon>Hyphomicrobiales</taxon>
        <taxon>Rhizobiaceae</taxon>
        <taxon>Rhizobium/Agrobacterium group</taxon>
        <taxon>Rhizobium</taxon>
    </lineage>
</organism>
<name>A0A1C3XHK2_9HYPH</name>
<dbReference type="PANTHER" id="PTHR42659">
    <property type="entry name" value="XANTHINE DEHYDROGENASE SUBUNIT C-RELATED"/>
    <property type="match status" value="1"/>
</dbReference>
<dbReference type="InterPro" id="IPR036683">
    <property type="entry name" value="CO_DH_flav_C_dom_sf"/>
</dbReference>
<evidence type="ECO:0000313" key="6">
    <source>
        <dbReference type="Proteomes" id="UP000199205"/>
    </source>
</evidence>